<evidence type="ECO:0000256" key="1">
    <source>
        <dbReference type="SAM" id="Phobius"/>
    </source>
</evidence>
<dbReference type="PANTHER" id="PTHR38139:SF1">
    <property type="entry name" value="NUCLEOSIDE TRANSPORTER_FEOB GTPASE GATE DOMAIN-CONTAINING PROTEIN"/>
    <property type="match status" value="1"/>
</dbReference>
<dbReference type="AlphaFoldDB" id="A0A1V1P4Q9"/>
<proteinExistence type="predicted"/>
<feature type="transmembrane region" description="Helical" evidence="1">
    <location>
        <begin position="89"/>
        <end position="107"/>
    </location>
</feature>
<feature type="transmembrane region" description="Helical" evidence="1">
    <location>
        <begin position="113"/>
        <end position="132"/>
    </location>
</feature>
<protein>
    <recommendedName>
        <fullName evidence="4">Nucleoside transporter/FeoB GTPase Gate domain-containing protein</fullName>
    </recommendedName>
</protein>
<gene>
    <name evidence="2" type="ORF">OMM_03637</name>
</gene>
<reference evidence="3" key="1">
    <citation type="submission" date="2012-11" db="EMBL/GenBank/DDBJ databases">
        <authorList>
            <person name="Lucero-Rivera Y.E."/>
            <person name="Tovar-Ramirez D."/>
        </authorList>
    </citation>
    <scope>NUCLEOTIDE SEQUENCE [LARGE SCALE GENOMIC DNA]</scope>
    <source>
        <strain evidence="3">Araruama</strain>
    </source>
</reference>
<sequence>MTFMEPAVQQTLDILKLLLTRMLPVLFIITFFQEKGLLKKLDKLGLYIVKWTAFTSITGQAFIANLGSVYAGSGMLVNLFKDKQISRSNLILSVVFAAFPAHLRITLSSTGPVVFSLFTFPVALFYVCISLLDATLKLLTAGILSFLLLSKEKGVEFDNPSKDGMPVVISKSVSQAFWAASKKRFIIRGGLLFLSP</sequence>
<feature type="transmembrane region" description="Helical" evidence="1">
    <location>
        <begin position="12"/>
        <end position="33"/>
    </location>
</feature>
<keyword evidence="1" id="KW-1133">Transmembrane helix</keyword>
<keyword evidence="1" id="KW-0472">Membrane</keyword>
<dbReference type="EMBL" id="ATBP01000538">
    <property type="protein sequence ID" value="ETR69879.1"/>
    <property type="molecule type" value="Genomic_DNA"/>
</dbReference>
<dbReference type="InterPro" id="IPR038880">
    <property type="entry name" value="MJ0871-like"/>
</dbReference>
<dbReference type="Proteomes" id="UP000189670">
    <property type="component" value="Unassembled WGS sequence"/>
</dbReference>
<evidence type="ECO:0008006" key="4">
    <source>
        <dbReference type="Google" id="ProtNLM"/>
    </source>
</evidence>
<comment type="caution">
    <text evidence="2">The sequence shown here is derived from an EMBL/GenBank/DDBJ whole genome shotgun (WGS) entry which is preliminary data.</text>
</comment>
<keyword evidence="1" id="KW-0812">Transmembrane</keyword>
<evidence type="ECO:0000313" key="3">
    <source>
        <dbReference type="Proteomes" id="UP000189670"/>
    </source>
</evidence>
<feature type="transmembrane region" description="Helical" evidence="1">
    <location>
        <begin position="53"/>
        <end position="77"/>
    </location>
</feature>
<name>A0A1V1P4Q9_9BACT</name>
<evidence type="ECO:0000313" key="2">
    <source>
        <dbReference type="EMBL" id="ETR69879.1"/>
    </source>
</evidence>
<accession>A0A1V1P4Q9</accession>
<dbReference type="PANTHER" id="PTHR38139">
    <property type="entry name" value="GATE DOMAIN-CONTAINING PROTEIN"/>
    <property type="match status" value="1"/>
</dbReference>
<organism evidence="2 3">
    <name type="scientific">Candidatus Magnetoglobus multicellularis str. Araruama</name>
    <dbReference type="NCBI Taxonomy" id="890399"/>
    <lineage>
        <taxon>Bacteria</taxon>
        <taxon>Pseudomonadati</taxon>
        <taxon>Thermodesulfobacteriota</taxon>
        <taxon>Desulfobacteria</taxon>
        <taxon>Desulfobacterales</taxon>
        <taxon>Desulfobacteraceae</taxon>
        <taxon>Candidatus Magnetoglobus</taxon>
    </lineage>
</organism>